<gene>
    <name evidence="1" type="ORF">L195_g013834</name>
</gene>
<protein>
    <submittedName>
        <fullName evidence="1">Uncharacterized protein</fullName>
    </submittedName>
</protein>
<organism evidence="1 2">
    <name type="scientific">Trifolium pratense</name>
    <name type="common">Red clover</name>
    <dbReference type="NCBI Taxonomy" id="57577"/>
    <lineage>
        <taxon>Eukaryota</taxon>
        <taxon>Viridiplantae</taxon>
        <taxon>Streptophyta</taxon>
        <taxon>Embryophyta</taxon>
        <taxon>Tracheophyta</taxon>
        <taxon>Spermatophyta</taxon>
        <taxon>Magnoliopsida</taxon>
        <taxon>eudicotyledons</taxon>
        <taxon>Gunneridae</taxon>
        <taxon>Pentapetalae</taxon>
        <taxon>rosids</taxon>
        <taxon>fabids</taxon>
        <taxon>Fabales</taxon>
        <taxon>Fabaceae</taxon>
        <taxon>Papilionoideae</taxon>
        <taxon>50 kb inversion clade</taxon>
        <taxon>NPAAA clade</taxon>
        <taxon>Hologalegina</taxon>
        <taxon>IRL clade</taxon>
        <taxon>Trifolieae</taxon>
        <taxon>Trifolium</taxon>
    </lineage>
</organism>
<dbReference type="EMBL" id="ASHM01009076">
    <property type="protein sequence ID" value="PNY17099.1"/>
    <property type="molecule type" value="Genomic_DNA"/>
</dbReference>
<evidence type="ECO:0000313" key="2">
    <source>
        <dbReference type="Proteomes" id="UP000236291"/>
    </source>
</evidence>
<dbReference type="Proteomes" id="UP000236291">
    <property type="component" value="Unassembled WGS sequence"/>
</dbReference>
<accession>A0A2K3PP94</accession>
<dbReference type="PANTHER" id="PTHR33318:SF4">
    <property type="entry name" value="OS04G0511700 PROTEIN"/>
    <property type="match status" value="1"/>
</dbReference>
<evidence type="ECO:0000313" key="1">
    <source>
        <dbReference type="EMBL" id="PNY17099.1"/>
    </source>
</evidence>
<sequence>MAAHTNNTYTTDATRVCLNDSSCFFGATQIASNTKRGQQESNILNWDCSSIDDLCKDLDISSPTRSLSPKRIGLNRNARDRGHFINPVLKPIENLNQWNLVKVAQKDDTMLAGRNVKKSNVRDRKHHTNPVLNPIENLAQWKIAKVKRVTFAL</sequence>
<dbReference type="PANTHER" id="PTHR33318">
    <property type="entry name" value="ASPARTYL/GLUTAMYL-TRNA(ASN/GLN) AMIDOTRANSFERASE SUBUNIT"/>
    <property type="match status" value="1"/>
</dbReference>
<reference evidence="1 2" key="2">
    <citation type="journal article" date="2017" name="Front. Plant Sci.">
        <title>Gene Classification and Mining of Molecular Markers Useful in Red Clover (Trifolium pratense) Breeding.</title>
        <authorList>
            <person name="Istvanek J."/>
            <person name="Dluhosova J."/>
            <person name="Dluhos P."/>
            <person name="Patkova L."/>
            <person name="Nedelnik J."/>
            <person name="Repkova J."/>
        </authorList>
    </citation>
    <scope>NUCLEOTIDE SEQUENCE [LARGE SCALE GENOMIC DNA]</scope>
    <source>
        <strain evidence="2">cv. Tatra</strain>
        <tissue evidence="1">Young leaves</tissue>
    </source>
</reference>
<name>A0A2K3PP94_TRIPR</name>
<reference evidence="1 2" key="1">
    <citation type="journal article" date="2014" name="Am. J. Bot.">
        <title>Genome assembly and annotation for red clover (Trifolium pratense; Fabaceae).</title>
        <authorList>
            <person name="Istvanek J."/>
            <person name="Jaros M."/>
            <person name="Krenek A."/>
            <person name="Repkova J."/>
        </authorList>
    </citation>
    <scope>NUCLEOTIDE SEQUENCE [LARGE SCALE GENOMIC DNA]</scope>
    <source>
        <strain evidence="2">cv. Tatra</strain>
        <tissue evidence="1">Young leaves</tissue>
    </source>
</reference>
<proteinExistence type="predicted"/>
<dbReference type="InterPro" id="IPR039300">
    <property type="entry name" value="JASON"/>
</dbReference>
<dbReference type="AlphaFoldDB" id="A0A2K3PP94"/>
<comment type="caution">
    <text evidence="1">The sequence shown here is derived from an EMBL/GenBank/DDBJ whole genome shotgun (WGS) entry which is preliminary data.</text>
</comment>
<dbReference type="GO" id="GO:0007142">
    <property type="term" value="P:male meiosis II"/>
    <property type="evidence" value="ECO:0007669"/>
    <property type="project" value="InterPro"/>
</dbReference>